<evidence type="ECO:0000259" key="2">
    <source>
        <dbReference type="Pfam" id="PF16003"/>
    </source>
</evidence>
<dbReference type="KEGG" id="dvi:26531835"/>
<sequence>MKSNQANNCTFVFDTIVTKFESPNVQIKDPKKLQVNLTFNNKTVGLTASRINVTEFKVGSSTEFEEDPAKLRKNLEKCGLPITVTYNGRALGTGQIILPNTITDSIVDQMTDLMISDKCQINEKGEDVGTVEVLCRLIIKCEDKPKTGEDGCLPSMATCINLQDIMFLLSESQRCPSPCDPCLDALQSEEGDERLNLDLKRYESVSVGSPKPIETFTNDPTGHSICRELKKMSLEYGEIIDSVLKCTGQSQPFIGPDQMAKELGSPSPSSVSHCQENPKVTTEEFNFETVTQTNPIRFCPVCLNNMSWMPKFAACPNCNVKPMPAINIQKEQTPTAEEVLIEYMGKPPQTIEDYCKSFSTKPAEENFSKVCRCTCKFGKLCAHCRVREMCANFFKSENNVESVPETEASEVDPAGDICVSLVKSEMSRPFLARVFSELRDLHSIDNTKRASELERECNEQSSRKKSRHILSLSRKNQKKRAPIAERRELTRRCINIQKSKKPKRKLPNTGHKACTAGPGLVSRRHGWNWASSQEARKFGWRPGTVSRPIKRLMKFFLHNSEEHNVCKEVEEKDIKKERDLPMLNMCKKNGEIFITLRAINNNNARMEPIMFKVVKSELAKILSEIKKNLKDKGFRKCTCHRTLLLCTCRTFMEREKLKNALEEECHSRGIEACVNDLVLTDTSESDVDFDFNVTPPAGVAKPPLPKPSSVARSTQTAKPDLKVQPKYPKPQSFYWRAYNCAAGDRYTSTAFGAPGEVVFEDGAFNTKGGGPHGVSACPGGRPKHAAIWGEKPGGPMRGPIRQQGHLAKMPFGHSKDKSGNGNKPIPVRMPKRLLKPALEAAEAEKNAERLKAEMKKKGPDMMKYMMDHGEIAKPWNPNNPEASKGPKTKPSAMIGADGLTSAQRKRIALLQVPMPPIDTITRLGKGYDADCCYSHAARCYNPCGAQCYDSCAYYC</sequence>
<dbReference type="AlphaFoldDB" id="A0A0Q9WH61"/>
<evidence type="ECO:0000256" key="1">
    <source>
        <dbReference type="SAM" id="MobiDB-lite"/>
    </source>
</evidence>
<feature type="domain" description="DUF4788" evidence="3">
    <location>
        <begin position="16"/>
        <end position="243"/>
    </location>
</feature>
<feature type="compositionally biased region" description="Basic and acidic residues" evidence="1">
    <location>
        <begin position="452"/>
        <end position="462"/>
    </location>
</feature>
<accession>A0A0Q9WH61</accession>
<dbReference type="PANTHER" id="PTHR39079">
    <property type="entry name" value="FI08034P-RELATED"/>
    <property type="match status" value="1"/>
</dbReference>
<keyword evidence="5" id="KW-1185">Reference proteome</keyword>
<dbReference type="InParanoid" id="A0A0Q9WH61"/>
<gene>
    <name evidence="4" type="primary">Dvir\GJ27065</name>
    <name evidence="4" type="ORF">Dvir_GJ27065</name>
</gene>
<evidence type="ECO:0000313" key="5">
    <source>
        <dbReference type="Proteomes" id="UP000008792"/>
    </source>
</evidence>
<dbReference type="Pfam" id="PF16032">
    <property type="entry name" value="DUF4788"/>
    <property type="match status" value="1"/>
</dbReference>
<dbReference type="STRING" id="7244.A0A0Q9WH61"/>
<feature type="region of interest" description="Disordered" evidence="1">
    <location>
        <begin position="698"/>
        <end position="723"/>
    </location>
</feature>
<name>A0A0Q9WH61_DROVI</name>
<organism evidence="4 5">
    <name type="scientific">Drosophila virilis</name>
    <name type="common">Fruit fly</name>
    <dbReference type="NCBI Taxonomy" id="7244"/>
    <lineage>
        <taxon>Eukaryota</taxon>
        <taxon>Metazoa</taxon>
        <taxon>Ecdysozoa</taxon>
        <taxon>Arthropoda</taxon>
        <taxon>Hexapoda</taxon>
        <taxon>Insecta</taxon>
        <taxon>Pterygota</taxon>
        <taxon>Neoptera</taxon>
        <taxon>Endopterygota</taxon>
        <taxon>Diptera</taxon>
        <taxon>Brachycera</taxon>
        <taxon>Muscomorpha</taxon>
        <taxon>Ephydroidea</taxon>
        <taxon>Drosophilidae</taxon>
        <taxon>Drosophila</taxon>
    </lineage>
</organism>
<dbReference type="Pfam" id="PF16003">
    <property type="entry name" value="DUF4776"/>
    <property type="match status" value="1"/>
</dbReference>
<dbReference type="InterPro" id="IPR031992">
    <property type="entry name" value="DUF4788"/>
</dbReference>
<proteinExistence type="predicted"/>
<dbReference type="OrthoDB" id="7883086at2759"/>
<dbReference type="Proteomes" id="UP000008792">
    <property type="component" value="Unassembled WGS sequence"/>
</dbReference>
<feature type="region of interest" description="Disordered" evidence="1">
    <location>
        <begin position="452"/>
        <end position="482"/>
    </location>
</feature>
<protein>
    <recommendedName>
        <fullName evidence="6">DUF4776 domain-containing protein</fullName>
    </recommendedName>
</protein>
<dbReference type="EMBL" id="CH940650">
    <property type="protein sequence ID" value="KRF83770.1"/>
    <property type="molecule type" value="Genomic_DNA"/>
</dbReference>
<evidence type="ECO:0000313" key="4">
    <source>
        <dbReference type="EMBL" id="KRF83770.1"/>
    </source>
</evidence>
<dbReference type="PANTHER" id="PTHR39079:SF1">
    <property type="entry name" value="GH11706P-RELATED"/>
    <property type="match status" value="1"/>
</dbReference>
<dbReference type="InterPro" id="IPR031949">
    <property type="entry name" value="DUF4776"/>
</dbReference>
<reference evidence="4 5" key="1">
    <citation type="journal article" date="2007" name="Nature">
        <title>Evolution of genes and genomes on the Drosophila phylogeny.</title>
        <authorList>
            <consortium name="Drosophila 12 Genomes Consortium"/>
            <person name="Clark A.G."/>
            <person name="Eisen M.B."/>
            <person name="Smith D.R."/>
            <person name="Bergman C.M."/>
            <person name="Oliver B."/>
            <person name="Markow T.A."/>
            <person name="Kaufman T.C."/>
            <person name="Kellis M."/>
            <person name="Gelbart W."/>
            <person name="Iyer V.N."/>
            <person name="Pollard D.A."/>
            <person name="Sackton T.B."/>
            <person name="Larracuente A.M."/>
            <person name="Singh N.D."/>
            <person name="Abad J.P."/>
            <person name="Abt D.N."/>
            <person name="Adryan B."/>
            <person name="Aguade M."/>
            <person name="Akashi H."/>
            <person name="Anderson W.W."/>
            <person name="Aquadro C.F."/>
            <person name="Ardell D.H."/>
            <person name="Arguello R."/>
            <person name="Artieri C.G."/>
            <person name="Barbash D.A."/>
            <person name="Barker D."/>
            <person name="Barsanti P."/>
            <person name="Batterham P."/>
            <person name="Batzoglou S."/>
            <person name="Begun D."/>
            <person name="Bhutkar A."/>
            <person name="Blanco E."/>
            <person name="Bosak S.A."/>
            <person name="Bradley R.K."/>
            <person name="Brand A.D."/>
            <person name="Brent M.R."/>
            <person name="Brooks A.N."/>
            <person name="Brown R.H."/>
            <person name="Butlin R.K."/>
            <person name="Caggese C."/>
            <person name="Calvi B.R."/>
            <person name="Bernardo de Carvalho A."/>
            <person name="Caspi A."/>
            <person name="Castrezana S."/>
            <person name="Celniker S.E."/>
            <person name="Chang J.L."/>
            <person name="Chapple C."/>
            <person name="Chatterji S."/>
            <person name="Chinwalla A."/>
            <person name="Civetta A."/>
            <person name="Clifton S.W."/>
            <person name="Comeron J.M."/>
            <person name="Costello J.C."/>
            <person name="Coyne J.A."/>
            <person name="Daub J."/>
            <person name="David R.G."/>
            <person name="Delcher A.L."/>
            <person name="Delehaunty K."/>
            <person name="Do C.B."/>
            <person name="Ebling H."/>
            <person name="Edwards K."/>
            <person name="Eickbush T."/>
            <person name="Evans J.D."/>
            <person name="Filipski A."/>
            <person name="Findeiss S."/>
            <person name="Freyhult E."/>
            <person name="Fulton L."/>
            <person name="Fulton R."/>
            <person name="Garcia A.C."/>
            <person name="Gardiner A."/>
            <person name="Garfield D.A."/>
            <person name="Garvin B.E."/>
            <person name="Gibson G."/>
            <person name="Gilbert D."/>
            <person name="Gnerre S."/>
            <person name="Godfrey J."/>
            <person name="Good R."/>
            <person name="Gotea V."/>
            <person name="Gravely B."/>
            <person name="Greenberg A.J."/>
            <person name="Griffiths-Jones S."/>
            <person name="Gross S."/>
            <person name="Guigo R."/>
            <person name="Gustafson E.A."/>
            <person name="Haerty W."/>
            <person name="Hahn M.W."/>
            <person name="Halligan D.L."/>
            <person name="Halpern A.L."/>
            <person name="Halter G.M."/>
            <person name="Han M.V."/>
            <person name="Heger A."/>
            <person name="Hillier L."/>
            <person name="Hinrichs A.S."/>
            <person name="Holmes I."/>
            <person name="Hoskins R.A."/>
            <person name="Hubisz M.J."/>
            <person name="Hultmark D."/>
            <person name="Huntley M.A."/>
            <person name="Jaffe D.B."/>
            <person name="Jagadeeshan S."/>
            <person name="Jeck W.R."/>
            <person name="Johnson J."/>
            <person name="Jones C.D."/>
            <person name="Jordan W.C."/>
            <person name="Karpen G.H."/>
            <person name="Kataoka E."/>
            <person name="Keightley P.D."/>
            <person name="Kheradpour P."/>
            <person name="Kirkness E.F."/>
            <person name="Koerich L.B."/>
            <person name="Kristiansen K."/>
            <person name="Kudrna D."/>
            <person name="Kulathinal R.J."/>
            <person name="Kumar S."/>
            <person name="Kwok R."/>
            <person name="Lander E."/>
            <person name="Langley C.H."/>
            <person name="Lapoint R."/>
            <person name="Lazzaro B.P."/>
            <person name="Lee S.J."/>
            <person name="Levesque L."/>
            <person name="Li R."/>
            <person name="Lin C.F."/>
            <person name="Lin M.F."/>
            <person name="Lindblad-Toh K."/>
            <person name="Llopart A."/>
            <person name="Long M."/>
            <person name="Low L."/>
            <person name="Lozovsky E."/>
            <person name="Lu J."/>
            <person name="Luo M."/>
            <person name="Machado C.A."/>
            <person name="Makalowski W."/>
            <person name="Marzo M."/>
            <person name="Matsuda M."/>
            <person name="Matzkin L."/>
            <person name="McAllister B."/>
            <person name="McBride C.S."/>
            <person name="McKernan B."/>
            <person name="McKernan K."/>
            <person name="Mendez-Lago M."/>
            <person name="Minx P."/>
            <person name="Mollenhauer M.U."/>
            <person name="Montooth K."/>
            <person name="Mount S.M."/>
            <person name="Mu X."/>
            <person name="Myers E."/>
            <person name="Negre B."/>
            <person name="Newfeld S."/>
            <person name="Nielsen R."/>
            <person name="Noor M.A."/>
            <person name="O'Grady P."/>
            <person name="Pachter L."/>
            <person name="Papaceit M."/>
            <person name="Parisi M.J."/>
            <person name="Parisi M."/>
            <person name="Parts L."/>
            <person name="Pedersen J.S."/>
            <person name="Pesole G."/>
            <person name="Phillippy A.M."/>
            <person name="Ponting C.P."/>
            <person name="Pop M."/>
            <person name="Porcelli D."/>
            <person name="Powell J.R."/>
            <person name="Prohaska S."/>
            <person name="Pruitt K."/>
            <person name="Puig M."/>
            <person name="Quesneville H."/>
            <person name="Ram K.R."/>
            <person name="Rand D."/>
            <person name="Rasmussen M.D."/>
            <person name="Reed L.K."/>
            <person name="Reenan R."/>
            <person name="Reily A."/>
            <person name="Remington K.A."/>
            <person name="Rieger T.T."/>
            <person name="Ritchie M.G."/>
            <person name="Robin C."/>
            <person name="Rogers Y.H."/>
            <person name="Rohde C."/>
            <person name="Rozas J."/>
            <person name="Rubenfield M.J."/>
            <person name="Ruiz A."/>
            <person name="Russo S."/>
            <person name="Salzberg S.L."/>
            <person name="Sanchez-Gracia A."/>
            <person name="Saranga D.J."/>
            <person name="Sato H."/>
            <person name="Schaeffer S.W."/>
            <person name="Schatz M.C."/>
            <person name="Schlenke T."/>
            <person name="Schwartz R."/>
            <person name="Segarra C."/>
            <person name="Singh R.S."/>
            <person name="Sirot L."/>
            <person name="Sirota M."/>
            <person name="Sisneros N.B."/>
            <person name="Smith C.D."/>
            <person name="Smith T.F."/>
            <person name="Spieth J."/>
            <person name="Stage D.E."/>
            <person name="Stark A."/>
            <person name="Stephan W."/>
            <person name="Strausberg R.L."/>
            <person name="Strempel S."/>
            <person name="Sturgill D."/>
            <person name="Sutton G."/>
            <person name="Sutton G.G."/>
            <person name="Tao W."/>
            <person name="Teichmann S."/>
            <person name="Tobari Y.N."/>
            <person name="Tomimura Y."/>
            <person name="Tsolas J.M."/>
            <person name="Valente V.L."/>
            <person name="Venter E."/>
            <person name="Venter J.C."/>
            <person name="Vicario S."/>
            <person name="Vieira F.G."/>
            <person name="Vilella A.J."/>
            <person name="Villasante A."/>
            <person name="Walenz B."/>
            <person name="Wang J."/>
            <person name="Wasserman M."/>
            <person name="Watts T."/>
            <person name="Wilson D."/>
            <person name="Wilson R.K."/>
            <person name="Wing R.A."/>
            <person name="Wolfner M.F."/>
            <person name="Wong A."/>
            <person name="Wong G.K."/>
            <person name="Wu C.I."/>
            <person name="Wu G."/>
            <person name="Yamamoto D."/>
            <person name="Yang H.P."/>
            <person name="Yang S.P."/>
            <person name="Yorke J.A."/>
            <person name="Yoshida K."/>
            <person name="Zdobnov E."/>
            <person name="Zhang P."/>
            <person name="Zhang Y."/>
            <person name="Zimin A.V."/>
            <person name="Baldwin J."/>
            <person name="Abdouelleil A."/>
            <person name="Abdulkadir J."/>
            <person name="Abebe A."/>
            <person name="Abera B."/>
            <person name="Abreu J."/>
            <person name="Acer S.C."/>
            <person name="Aftuck L."/>
            <person name="Alexander A."/>
            <person name="An P."/>
            <person name="Anderson E."/>
            <person name="Anderson S."/>
            <person name="Arachi H."/>
            <person name="Azer M."/>
            <person name="Bachantsang P."/>
            <person name="Barry A."/>
            <person name="Bayul T."/>
            <person name="Berlin A."/>
            <person name="Bessette D."/>
            <person name="Bloom T."/>
            <person name="Blye J."/>
            <person name="Boguslavskiy L."/>
            <person name="Bonnet C."/>
            <person name="Boukhgalter B."/>
            <person name="Bourzgui I."/>
            <person name="Brown A."/>
            <person name="Cahill P."/>
            <person name="Channer S."/>
            <person name="Cheshatsang Y."/>
            <person name="Chuda L."/>
            <person name="Citroen M."/>
            <person name="Collymore A."/>
            <person name="Cooke P."/>
            <person name="Costello M."/>
            <person name="D'Aco K."/>
            <person name="Daza R."/>
            <person name="De Haan G."/>
            <person name="DeGray S."/>
            <person name="DeMaso C."/>
            <person name="Dhargay N."/>
            <person name="Dooley K."/>
            <person name="Dooley E."/>
            <person name="Doricent M."/>
            <person name="Dorje P."/>
            <person name="Dorjee K."/>
            <person name="Dupes A."/>
            <person name="Elong R."/>
            <person name="Falk J."/>
            <person name="Farina A."/>
            <person name="Faro S."/>
            <person name="Ferguson D."/>
            <person name="Fisher S."/>
            <person name="Foley C.D."/>
            <person name="Franke A."/>
            <person name="Friedrich D."/>
            <person name="Gadbois L."/>
            <person name="Gearin G."/>
            <person name="Gearin C.R."/>
            <person name="Giannoukos G."/>
            <person name="Goode T."/>
            <person name="Graham J."/>
            <person name="Grandbois E."/>
            <person name="Grewal S."/>
            <person name="Gyaltsen K."/>
            <person name="Hafez N."/>
            <person name="Hagos B."/>
            <person name="Hall J."/>
            <person name="Henson C."/>
            <person name="Hollinger A."/>
            <person name="Honan T."/>
            <person name="Huard M.D."/>
            <person name="Hughes L."/>
            <person name="Hurhula B."/>
            <person name="Husby M.E."/>
            <person name="Kamat A."/>
            <person name="Kanga B."/>
            <person name="Kashin S."/>
            <person name="Khazanovich D."/>
            <person name="Kisner P."/>
            <person name="Lance K."/>
            <person name="Lara M."/>
            <person name="Lee W."/>
            <person name="Lennon N."/>
            <person name="Letendre F."/>
            <person name="LeVine R."/>
            <person name="Lipovsky A."/>
            <person name="Liu X."/>
            <person name="Liu J."/>
            <person name="Liu S."/>
            <person name="Lokyitsang T."/>
            <person name="Lokyitsang Y."/>
            <person name="Lubonja R."/>
            <person name="Lui A."/>
            <person name="MacDonald P."/>
            <person name="Magnisalis V."/>
            <person name="Maru K."/>
            <person name="Matthews C."/>
            <person name="McCusker W."/>
            <person name="McDonough S."/>
            <person name="Mehta T."/>
            <person name="Meldrim J."/>
            <person name="Meneus L."/>
            <person name="Mihai O."/>
            <person name="Mihalev A."/>
            <person name="Mihova T."/>
            <person name="Mittelman R."/>
            <person name="Mlenga V."/>
            <person name="Montmayeur A."/>
            <person name="Mulrain L."/>
            <person name="Navidi A."/>
            <person name="Naylor J."/>
            <person name="Negash T."/>
            <person name="Nguyen T."/>
            <person name="Nguyen N."/>
            <person name="Nicol R."/>
            <person name="Norbu C."/>
            <person name="Norbu N."/>
            <person name="Novod N."/>
            <person name="O'Neill B."/>
            <person name="Osman S."/>
            <person name="Markiewicz E."/>
            <person name="Oyono O.L."/>
            <person name="Patti C."/>
            <person name="Phunkhang P."/>
            <person name="Pierre F."/>
            <person name="Priest M."/>
            <person name="Raghuraman S."/>
            <person name="Rege F."/>
            <person name="Reyes R."/>
            <person name="Rise C."/>
            <person name="Rogov P."/>
            <person name="Ross K."/>
            <person name="Ryan E."/>
            <person name="Settipalli S."/>
            <person name="Shea T."/>
            <person name="Sherpa N."/>
            <person name="Shi L."/>
            <person name="Shih D."/>
            <person name="Sparrow T."/>
            <person name="Spaulding J."/>
            <person name="Stalker J."/>
            <person name="Stange-Thomann N."/>
            <person name="Stavropoulos S."/>
            <person name="Stone C."/>
            <person name="Strader C."/>
            <person name="Tesfaye S."/>
            <person name="Thomson T."/>
            <person name="Thoulutsang Y."/>
            <person name="Thoulutsang D."/>
            <person name="Topham K."/>
            <person name="Topping I."/>
            <person name="Tsamla T."/>
            <person name="Vassiliev H."/>
            <person name="Vo A."/>
            <person name="Wangchuk T."/>
            <person name="Wangdi T."/>
            <person name="Weiand M."/>
            <person name="Wilkinson J."/>
            <person name="Wilson A."/>
            <person name="Yadav S."/>
            <person name="Young G."/>
            <person name="Yu Q."/>
            <person name="Zembek L."/>
            <person name="Zhong D."/>
            <person name="Zimmer A."/>
            <person name="Zwirko Z."/>
            <person name="Jaffe D.B."/>
            <person name="Alvarez P."/>
            <person name="Brockman W."/>
            <person name="Butler J."/>
            <person name="Chin C."/>
            <person name="Gnerre S."/>
            <person name="Grabherr M."/>
            <person name="Kleber M."/>
            <person name="Mauceli E."/>
            <person name="MacCallum I."/>
        </authorList>
    </citation>
    <scope>NUCLEOTIDE SEQUENCE [LARGE SCALE GENOMIC DNA]</scope>
    <source>
        <strain evidence="5">Tucson 15010-1051.87</strain>
    </source>
</reference>
<evidence type="ECO:0000259" key="3">
    <source>
        <dbReference type="Pfam" id="PF16032"/>
    </source>
</evidence>
<feature type="domain" description="DUF4776" evidence="2">
    <location>
        <begin position="292"/>
        <end position="741"/>
    </location>
</feature>
<evidence type="ECO:0008006" key="6">
    <source>
        <dbReference type="Google" id="ProtNLM"/>
    </source>
</evidence>